<dbReference type="Proteomes" id="UP001595685">
    <property type="component" value="Unassembled WGS sequence"/>
</dbReference>
<organism evidence="2 3">
    <name type="scientific">Aquipuribacter hungaricus</name>
    <dbReference type="NCBI Taxonomy" id="545624"/>
    <lineage>
        <taxon>Bacteria</taxon>
        <taxon>Bacillati</taxon>
        <taxon>Actinomycetota</taxon>
        <taxon>Actinomycetes</taxon>
        <taxon>Micrococcales</taxon>
        <taxon>Intrasporangiaceae</taxon>
        <taxon>Aquipuribacter</taxon>
    </lineage>
</organism>
<dbReference type="RefSeq" id="WP_340291208.1">
    <property type="nucleotide sequence ID" value="NZ_JBBEOI010000033.1"/>
</dbReference>
<evidence type="ECO:0000313" key="3">
    <source>
        <dbReference type="Proteomes" id="UP001595685"/>
    </source>
</evidence>
<protein>
    <recommendedName>
        <fullName evidence="4">PH domain-containing protein</fullName>
    </recommendedName>
</protein>
<keyword evidence="3" id="KW-1185">Reference proteome</keyword>
<feature type="transmembrane region" description="Helical" evidence="1">
    <location>
        <begin position="46"/>
        <end position="71"/>
    </location>
</feature>
<keyword evidence="1" id="KW-0812">Transmembrane</keyword>
<sequence>MTAVTARWARRLGRLAVTALRWEAAGWASAARVVARRPKLGPGGTAVPYVGGLRTVLVVLVGLSAVEIVVLDLVLQPWPTVRFPVLVLGVWGLLFMLGVTAGLVVHPHVVGPDGVRVRSGPLVEVVVPWGAVDRVVVRRHAFDSGASVQVDDGTEDGAVVSFPVQGTTAAEVLLDRPLTLALPKGAVAARAVRFHCDDTTVLMAAVRTHLRAFEQRG</sequence>
<evidence type="ECO:0000313" key="2">
    <source>
        <dbReference type="EMBL" id="MFC3687932.1"/>
    </source>
</evidence>
<dbReference type="EMBL" id="JBHRWW010000003">
    <property type="protein sequence ID" value="MFC3687932.1"/>
    <property type="molecule type" value="Genomic_DNA"/>
</dbReference>
<proteinExistence type="predicted"/>
<keyword evidence="1" id="KW-0472">Membrane</keyword>
<keyword evidence="1" id="KW-1133">Transmembrane helix</keyword>
<accession>A0ABV7WEN0</accession>
<feature type="transmembrane region" description="Helical" evidence="1">
    <location>
        <begin position="83"/>
        <end position="105"/>
    </location>
</feature>
<evidence type="ECO:0008006" key="4">
    <source>
        <dbReference type="Google" id="ProtNLM"/>
    </source>
</evidence>
<evidence type="ECO:0000256" key="1">
    <source>
        <dbReference type="SAM" id="Phobius"/>
    </source>
</evidence>
<gene>
    <name evidence="2" type="ORF">ACFOLH_06210</name>
</gene>
<reference evidence="3" key="1">
    <citation type="journal article" date="2019" name="Int. J. Syst. Evol. Microbiol.">
        <title>The Global Catalogue of Microorganisms (GCM) 10K type strain sequencing project: providing services to taxonomists for standard genome sequencing and annotation.</title>
        <authorList>
            <consortium name="The Broad Institute Genomics Platform"/>
            <consortium name="The Broad Institute Genome Sequencing Center for Infectious Disease"/>
            <person name="Wu L."/>
            <person name="Ma J."/>
        </authorList>
    </citation>
    <scope>NUCLEOTIDE SEQUENCE [LARGE SCALE GENOMIC DNA]</scope>
    <source>
        <strain evidence="3">NCAIM B.02333</strain>
    </source>
</reference>
<name>A0ABV7WEN0_9MICO</name>
<comment type="caution">
    <text evidence="2">The sequence shown here is derived from an EMBL/GenBank/DDBJ whole genome shotgun (WGS) entry which is preliminary data.</text>
</comment>